<reference evidence="2 3" key="1">
    <citation type="submission" date="2019-06" db="EMBL/GenBank/DDBJ databases">
        <title>A large-scale integrated study on North Sea by COGITO (Coastal Microbe Genomic &amp; Taxonomic Observatory).</title>
        <authorList>
            <person name="Teeling H."/>
        </authorList>
    </citation>
    <scope>NUCLEOTIDE SEQUENCE [LARGE SCALE GENOMIC DNA]</scope>
    <source>
        <strain evidence="2 3">MAR_2009_79</strain>
    </source>
</reference>
<dbReference type="Pfam" id="PF03372">
    <property type="entry name" value="Exo_endo_phos"/>
    <property type="match status" value="1"/>
</dbReference>
<dbReference type="GO" id="GO:0004519">
    <property type="term" value="F:endonuclease activity"/>
    <property type="evidence" value="ECO:0007669"/>
    <property type="project" value="UniProtKB-KW"/>
</dbReference>
<keyword evidence="3" id="KW-1185">Reference proteome</keyword>
<dbReference type="PANTHER" id="PTHR12121:SF36">
    <property type="entry name" value="ENDONUCLEASE_EXONUCLEASE_PHOSPHATASE DOMAIN-CONTAINING PROTEIN"/>
    <property type="match status" value="1"/>
</dbReference>
<dbReference type="GO" id="GO:0016787">
    <property type="term" value="F:hydrolase activity"/>
    <property type="evidence" value="ECO:0007669"/>
    <property type="project" value="UniProtKB-KW"/>
</dbReference>
<dbReference type="InterPro" id="IPR050410">
    <property type="entry name" value="CCR4/nocturin_mRNA_transcr"/>
</dbReference>
<dbReference type="Proteomes" id="UP000315363">
    <property type="component" value="Unassembled WGS sequence"/>
</dbReference>
<organism evidence="2 3">
    <name type="scientific">Arenibacter algicola</name>
    <dbReference type="NCBI Taxonomy" id="616991"/>
    <lineage>
        <taxon>Bacteria</taxon>
        <taxon>Pseudomonadati</taxon>
        <taxon>Bacteroidota</taxon>
        <taxon>Flavobacteriia</taxon>
        <taxon>Flavobacteriales</taxon>
        <taxon>Flavobacteriaceae</taxon>
        <taxon>Arenibacter</taxon>
    </lineage>
</organism>
<dbReference type="CDD" id="cd09083">
    <property type="entry name" value="EEP-1"/>
    <property type="match status" value="1"/>
</dbReference>
<protein>
    <submittedName>
        <fullName evidence="2">Endonuclease/exonuclease/phosphatase family metal-dependent hydrolase</fullName>
    </submittedName>
</protein>
<keyword evidence="2" id="KW-0378">Hydrolase</keyword>
<accession>A0ABY3AFP2</accession>
<dbReference type="InterPro" id="IPR005135">
    <property type="entry name" value="Endo/exonuclease/phosphatase"/>
</dbReference>
<dbReference type="Gene3D" id="3.60.10.10">
    <property type="entry name" value="Endonuclease/exonuclease/phosphatase"/>
    <property type="match status" value="1"/>
</dbReference>
<keyword evidence="2" id="KW-0255">Endonuclease</keyword>
<evidence type="ECO:0000313" key="3">
    <source>
        <dbReference type="Proteomes" id="UP000315363"/>
    </source>
</evidence>
<dbReference type="InterPro" id="IPR036691">
    <property type="entry name" value="Endo/exonu/phosph_ase_sf"/>
</dbReference>
<keyword evidence="2" id="KW-0540">Nuclease</keyword>
<dbReference type="EMBL" id="VHIF01000001">
    <property type="protein sequence ID" value="TQO39592.1"/>
    <property type="molecule type" value="Genomic_DNA"/>
</dbReference>
<comment type="caution">
    <text evidence="2">The sequence shown here is derived from an EMBL/GenBank/DDBJ whole genome shotgun (WGS) entry which is preliminary data.</text>
</comment>
<dbReference type="PANTHER" id="PTHR12121">
    <property type="entry name" value="CARBON CATABOLITE REPRESSOR PROTEIN 4"/>
    <property type="match status" value="1"/>
</dbReference>
<evidence type="ECO:0000313" key="2">
    <source>
        <dbReference type="EMBL" id="TQO39592.1"/>
    </source>
</evidence>
<proteinExistence type="predicted"/>
<sequence>MKLRMPNNIVFLLILLCSWVSAQENIRIMSFNVRYDESFYDAANTSMDNWPNRREFQVALLNFHRPEVIGMQEPLGHQVQYFAENLSDYKWIGVGREDGENEGEYNPIFYKADKIEALSSGTFWLSQNPDKVSKSWDAGYTRICTWALFQFKESESKFYFFNTHFDSKGENARLESAKLINEKINDLDSDIPVIVTGDFNFTEDSEVYTEITSNRLSDSKKASIEEPYGPEGTFNGFKFNQAPKQRIDYIFVNQNVKVQRYGVLTDSYNQRYPSDHLPVNIFVSFPR</sequence>
<name>A0ABY3AFP2_9FLAO</name>
<dbReference type="SUPFAM" id="SSF56219">
    <property type="entry name" value="DNase I-like"/>
    <property type="match status" value="1"/>
</dbReference>
<evidence type="ECO:0000259" key="1">
    <source>
        <dbReference type="Pfam" id="PF03372"/>
    </source>
</evidence>
<gene>
    <name evidence="2" type="ORF">GQ41_4272</name>
</gene>
<feature type="domain" description="Endonuclease/exonuclease/phosphatase" evidence="1">
    <location>
        <begin position="29"/>
        <end position="276"/>
    </location>
</feature>
<dbReference type="RefSeq" id="WP_142190832.1">
    <property type="nucleotide sequence ID" value="NZ_VHIF01000001.1"/>
</dbReference>